<feature type="compositionally biased region" description="Pro residues" evidence="1">
    <location>
        <begin position="1"/>
        <end position="15"/>
    </location>
</feature>
<reference evidence="3 4" key="1">
    <citation type="journal article" date="2023" name="Commun. Biol.">
        <title>Genome analysis of Parmales, the sister group of diatoms, reveals the evolutionary specialization of diatoms from phago-mixotrophs to photoautotrophs.</title>
        <authorList>
            <person name="Ban H."/>
            <person name="Sato S."/>
            <person name="Yoshikawa S."/>
            <person name="Yamada K."/>
            <person name="Nakamura Y."/>
            <person name="Ichinomiya M."/>
            <person name="Sato N."/>
            <person name="Blanc-Mathieu R."/>
            <person name="Endo H."/>
            <person name="Kuwata A."/>
            <person name="Ogata H."/>
        </authorList>
    </citation>
    <scope>NUCLEOTIDE SEQUENCE [LARGE SCALE GENOMIC DNA]</scope>
</reference>
<feature type="transmembrane region" description="Helical" evidence="2">
    <location>
        <begin position="695"/>
        <end position="716"/>
    </location>
</feature>
<protein>
    <submittedName>
        <fullName evidence="3">Uncharacterized protein</fullName>
    </submittedName>
</protein>
<proteinExistence type="predicted"/>
<organism evidence="3 4">
    <name type="scientific">Tetraparma gracilis</name>
    <dbReference type="NCBI Taxonomy" id="2962635"/>
    <lineage>
        <taxon>Eukaryota</taxon>
        <taxon>Sar</taxon>
        <taxon>Stramenopiles</taxon>
        <taxon>Ochrophyta</taxon>
        <taxon>Bolidophyceae</taxon>
        <taxon>Parmales</taxon>
        <taxon>Triparmaceae</taxon>
        <taxon>Tetraparma</taxon>
    </lineage>
</organism>
<evidence type="ECO:0000313" key="4">
    <source>
        <dbReference type="Proteomes" id="UP001165060"/>
    </source>
</evidence>
<feature type="transmembrane region" description="Helical" evidence="2">
    <location>
        <begin position="837"/>
        <end position="857"/>
    </location>
</feature>
<dbReference type="InterPro" id="IPR023393">
    <property type="entry name" value="START-like_dom_sf"/>
</dbReference>
<evidence type="ECO:0000313" key="3">
    <source>
        <dbReference type="EMBL" id="GMI21064.1"/>
    </source>
</evidence>
<feature type="transmembrane region" description="Helical" evidence="2">
    <location>
        <begin position="877"/>
        <end position="897"/>
    </location>
</feature>
<dbReference type="Gene3D" id="3.30.530.20">
    <property type="match status" value="1"/>
</dbReference>
<keyword evidence="4" id="KW-1185">Reference proteome</keyword>
<keyword evidence="2" id="KW-0812">Transmembrane</keyword>
<feature type="transmembrane region" description="Helical" evidence="2">
    <location>
        <begin position="794"/>
        <end position="816"/>
    </location>
</feature>
<feature type="transmembrane region" description="Helical" evidence="2">
    <location>
        <begin position="742"/>
        <end position="767"/>
    </location>
</feature>
<dbReference type="Proteomes" id="UP001165060">
    <property type="component" value="Unassembled WGS sequence"/>
</dbReference>
<dbReference type="SUPFAM" id="SSF55961">
    <property type="entry name" value="Bet v1-like"/>
    <property type="match status" value="1"/>
</dbReference>
<sequence>MRIQPSSPPPSPAPAPLLTDLISQGQAPPSAKSTAAHDLIRASPSPLSSPPAPSSPHAPSNPLIDRLKSAQSTLASNPVLRAISNQQGGNDDDAKTHRSVGVDPDFYDMIDDNILSILLDACKPLFELVSSSSSPHSEPSTLKSADLLMSTAKLIIAAGFKMTEQARQEMAEEDLGGGMFDQDVRDMRDFTAKAALPQVYDADELEVLDEQLALHDAPKPSLRKYKTGTKLYTCQLADTGSGMDVCAEMEVRAPVEQVLGYFMGYVPEFNKHQHDASIDHTAKDDVRVVLGERSSDHSLFALGVFPLPAPFQDREIMSRTLWKKLDENTFFYATTSCEHDEFPRRTGVVRMEFRRSFKLTRIGPKLTKLEASCSMGMGGVIPRSINDSVMVPAVFKVLTSLRKYFLCVRPADSFDRGDATVLGQFLFLTLHRHRQNREHLNEKILDMIRTTNVLRSAQAKYRFFDEFLFHIIRNAMKRGAVQTAFAVKTPLVALTANEAGRIARSLVPILMANATAVAAIDEHIRTYPALGELDLEYAWFRGMMEAIAAELMNKVAYGVKVRAGIGAAVSFADLLSDAYMTRIYYKTGRSGVGNSLVGMVGANLALQLAMVTLQTSNLKTRRWRTFFWEALSVITFTKPGLDAYKVASGAETIPGASTPLFEMLITKGSELVFEGVPGLILQLIALLNADEKSKSAIISVFISTASTALTATTLFWDVDVDPGARKRNPDWIGIIPNSNRTLAFATVFMMCAFHIIAKAAATALFAVTNSSLLLGYFVADHTLHLLYRVLRRDLIYFLPMPATASYVAAPVLRVIMKIVIDFTGSPLFRLPLNGGGAYWLFSLAASQVSVFAAVHLYNESDDVGSRKIDATSLWTGAGALAGAWLATFLFFVLRIAVTKYRFTLWSWASGRQVAQDYFLKSDEDEDKFEIFGCNLLLWESDIGGEVRTWTTENWERWKEEKPQWFTVELVPDHFLPAAELEQLGHNRKRRGSAVGSVRESFREAGGEDSVYE</sequence>
<evidence type="ECO:0000256" key="2">
    <source>
        <dbReference type="SAM" id="Phobius"/>
    </source>
</evidence>
<name>A0ABQ6M7G9_9STRA</name>
<feature type="region of interest" description="Disordered" evidence="1">
    <location>
        <begin position="1"/>
        <end position="64"/>
    </location>
</feature>
<feature type="compositionally biased region" description="Pro residues" evidence="1">
    <location>
        <begin position="47"/>
        <end position="56"/>
    </location>
</feature>
<dbReference type="EMBL" id="BRYB01000035">
    <property type="protein sequence ID" value="GMI21064.1"/>
    <property type="molecule type" value="Genomic_DNA"/>
</dbReference>
<feature type="transmembrane region" description="Helical" evidence="2">
    <location>
        <begin position="592"/>
        <end position="613"/>
    </location>
</feature>
<comment type="caution">
    <text evidence="3">The sequence shown here is derived from an EMBL/GenBank/DDBJ whole genome shotgun (WGS) entry which is preliminary data.</text>
</comment>
<gene>
    <name evidence="3" type="ORF">TeGR_g6741</name>
</gene>
<keyword evidence="2" id="KW-1133">Transmembrane helix</keyword>
<feature type="compositionally biased region" description="Polar residues" evidence="1">
    <location>
        <begin position="21"/>
        <end position="33"/>
    </location>
</feature>
<accession>A0ABQ6M7G9</accession>
<evidence type="ECO:0000256" key="1">
    <source>
        <dbReference type="SAM" id="MobiDB-lite"/>
    </source>
</evidence>
<keyword evidence="2" id="KW-0472">Membrane</keyword>